<evidence type="ECO:0000313" key="1">
    <source>
        <dbReference type="EMBL" id="CAJ1974864.1"/>
    </source>
</evidence>
<proteinExistence type="predicted"/>
<accession>A0AA86TIA5</accession>
<dbReference type="EMBL" id="OY731406">
    <property type="protein sequence ID" value="CAJ1974864.1"/>
    <property type="molecule type" value="Genomic_DNA"/>
</dbReference>
<reference evidence="1" key="1">
    <citation type="submission" date="2023-10" db="EMBL/GenBank/DDBJ databases">
        <authorList>
            <person name="Domelevo Entfellner J.-B."/>
        </authorList>
    </citation>
    <scope>NUCLEOTIDE SEQUENCE</scope>
</reference>
<evidence type="ECO:0000313" key="2">
    <source>
        <dbReference type="Proteomes" id="UP001189624"/>
    </source>
</evidence>
<keyword evidence="2" id="KW-1185">Reference proteome</keyword>
<dbReference type="Gramene" id="rna-AYBTSS11_LOCUS26949">
    <property type="protein sequence ID" value="CAJ1974864.1"/>
    <property type="gene ID" value="gene-AYBTSS11_LOCUS26949"/>
</dbReference>
<organism evidence="1 2">
    <name type="scientific">Sphenostylis stenocarpa</name>
    <dbReference type="NCBI Taxonomy" id="92480"/>
    <lineage>
        <taxon>Eukaryota</taxon>
        <taxon>Viridiplantae</taxon>
        <taxon>Streptophyta</taxon>
        <taxon>Embryophyta</taxon>
        <taxon>Tracheophyta</taxon>
        <taxon>Spermatophyta</taxon>
        <taxon>Magnoliopsida</taxon>
        <taxon>eudicotyledons</taxon>
        <taxon>Gunneridae</taxon>
        <taxon>Pentapetalae</taxon>
        <taxon>rosids</taxon>
        <taxon>fabids</taxon>
        <taxon>Fabales</taxon>
        <taxon>Fabaceae</taxon>
        <taxon>Papilionoideae</taxon>
        <taxon>50 kb inversion clade</taxon>
        <taxon>NPAAA clade</taxon>
        <taxon>indigoferoid/millettioid clade</taxon>
        <taxon>Phaseoleae</taxon>
        <taxon>Sphenostylis</taxon>
    </lineage>
</organism>
<protein>
    <submittedName>
        <fullName evidence="1">Uncharacterized protein</fullName>
    </submittedName>
</protein>
<name>A0AA86TIA5_9FABA</name>
<dbReference type="AlphaFoldDB" id="A0AA86TIA5"/>
<gene>
    <name evidence="1" type="ORF">AYBTSS11_LOCUS26949</name>
</gene>
<dbReference type="Proteomes" id="UP001189624">
    <property type="component" value="Chromosome 9"/>
</dbReference>
<sequence length="112" mass="12778">MDVLKKYHEELQTMSMRRNFFDATFRGIGTTGCDRPSDHPLHHLVRLSMLFNIKFIHDTLQVHSNNEIQTHVPSLEKNGRKHNTKIVAGNKTLMTEGPELETCIVYGAAVSM</sequence>